<feature type="region of interest" description="Disordered" evidence="2">
    <location>
        <begin position="210"/>
        <end position="229"/>
    </location>
</feature>
<dbReference type="Pfam" id="PF13865">
    <property type="entry name" value="FoP_duplication"/>
    <property type="match status" value="1"/>
</dbReference>
<sequence length="229" mass="26351">MDPPLLSRIVIVGTSKMTLNERFSKLPPPRIPRLSVATPQYRRAALNYNEPFVSARSDAVDSYEDDLLLQDDDIADDGVEYIPQYRVIPRRPRGKLAYSTRTPVRERISYSVLRRSPYVSSRGYVLKNSFTRGQRYSNGTIRMRTSRQIRQPSYGNVAKFSVRRQNGLRGKRETVFVNRGRGGRGVRSGTNMRNAKRKPVSKEQLDKELDEYMKKGKHPPIDVSDLMQN</sequence>
<evidence type="ECO:0000256" key="1">
    <source>
        <dbReference type="ARBA" id="ARBA00022884"/>
    </source>
</evidence>
<evidence type="ECO:0000313" key="4">
    <source>
        <dbReference type="EMBL" id="MFH4976179.1"/>
    </source>
</evidence>
<gene>
    <name evidence="4" type="ORF">AB6A40_002888</name>
</gene>
<evidence type="ECO:0000259" key="3">
    <source>
        <dbReference type="SMART" id="SM01218"/>
    </source>
</evidence>
<feature type="domain" description="Chromatin target of PRMT1 protein C-terminal" evidence="3">
    <location>
        <begin position="150"/>
        <end position="217"/>
    </location>
</feature>
<organism evidence="4 5">
    <name type="scientific">Gnathostoma spinigerum</name>
    <dbReference type="NCBI Taxonomy" id="75299"/>
    <lineage>
        <taxon>Eukaryota</taxon>
        <taxon>Metazoa</taxon>
        <taxon>Ecdysozoa</taxon>
        <taxon>Nematoda</taxon>
        <taxon>Chromadorea</taxon>
        <taxon>Rhabditida</taxon>
        <taxon>Spirurina</taxon>
        <taxon>Gnathostomatomorpha</taxon>
        <taxon>Gnathostomatoidea</taxon>
        <taxon>Gnathostomatidae</taxon>
        <taxon>Gnathostoma</taxon>
    </lineage>
</organism>
<accession>A0ABD6EDF3</accession>
<dbReference type="Proteomes" id="UP001608902">
    <property type="component" value="Unassembled WGS sequence"/>
</dbReference>
<dbReference type="SMART" id="SM01218">
    <property type="entry name" value="FoP_duplication"/>
    <property type="match status" value="1"/>
</dbReference>
<name>A0ABD6EDF3_9BILA</name>
<keyword evidence="5" id="KW-1185">Reference proteome</keyword>
<evidence type="ECO:0000313" key="5">
    <source>
        <dbReference type="Proteomes" id="UP001608902"/>
    </source>
</evidence>
<dbReference type="GO" id="GO:0003723">
    <property type="term" value="F:RNA binding"/>
    <property type="evidence" value="ECO:0007669"/>
    <property type="project" value="UniProtKB-KW"/>
</dbReference>
<keyword evidence="1" id="KW-0694">RNA-binding</keyword>
<dbReference type="EMBL" id="JBGFUD010001364">
    <property type="protein sequence ID" value="MFH4976179.1"/>
    <property type="molecule type" value="Genomic_DNA"/>
</dbReference>
<dbReference type="AlphaFoldDB" id="A0ABD6EDF3"/>
<evidence type="ECO:0000256" key="2">
    <source>
        <dbReference type="SAM" id="MobiDB-lite"/>
    </source>
</evidence>
<reference evidence="4 5" key="1">
    <citation type="submission" date="2024-08" db="EMBL/GenBank/DDBJ databases">
        <title>Gnathostoma spinigerum genome.</title>
        <authorList>
            <person name="Gonzalez-Bertolin B."/>
            <person name="Monzon S."/>
            <person name="Zaballos A."/>
            <person name="Jimenez P."/>
            <person name="Dekumyoy P."/>
            <person name="Varona S."/>
            <person name="Cuesta I."/>
            <person name="Sumanam S."/>
            <person name="Adisakwattana P."/>
            <person name="Gasser R.B."/>
            <person name="Hernandez-Gonzalez A."/>
            <person name="Young N.D."/>
            <person name="Perteguer M.J."/>
        </authorList>
    </citation>
    <scope>NUCLEOTIDE SEQUENCE [LARGE SCALE GENOMIC DNA]</scope>
    <source>
        <strain evidence="4">AL3</strain>
        <tissue evidence="4">Liver</tissue>
    </source>
</reference>
<dbReference type="InterPro" id="IPR025715">
    <property type="entry name" value="FoP_C"/>
</dbReference>
<feature type="region of interest" description="Disordered" evidence="2">
    <location>
        <begin position="180"/>
        <end position="205"/>
    </location>
</feature>
<proteinExistence type="predicted"/>
<protein>
    <recommendedName>
        <fullName evidence="3">Chromatin target of PRMT1 protein C-terminal domain-containing protein</fullName>
    </recommendedName>
</protein>
<comment type="caution">
    <text evidence="4">The sequence shown here is derived from an EMBL/GenBank/DDBJ whole genome shotgun (WGS) entry which is preliminary data.</text>
</comment>